<dbReference type="NCBIfam" id="TIGR03168">
    <property type="entry name" value="1-PFK"/>
    <property type="match status" value="1"/>
</dbReference>
<dbReference type="InterPro" id="IPR029056">
    <property type="entry name" value="Ribokinase-like"/>
</dbReference>
<comment type="caution">
    <text evidence="14">The sequence shown here is derived from an EMBL/GenBank/DDBJ whole genome shotgun (WGS) entry which is preliminary data.</text>
</comment>
<dbReference type="InterPro" id="IPR002139">
    <property type="entry name" value="Ribo/fructo_kinase"/>
</dbReference>
<dbReference type="Pfam" id="PF00294">
    <property type="entry name" value="PfkB"/>
    <property type="match status" value="1"/>
</dbReference>
<evidence type="ECO:0000256" key="11">
    <source>
        <dbReference type="RuleBase" id="RU369061"/>
    </source>
</evidence>
<evidence type="ECO:0000259" key="13">
    <source>
        <dbReference type="Pfam" id="PF00294"/>
    </source>
</evidence>
<feature type="compositionally biased region" description="Polar residues" evidence="12">
    <location>
        <begin position="349"/>
        <end position="363"/>
    </location>
</feature>
<dbReference type="InterPro" id="IPR022463">
    <property type="entry name" value="1-PFruKinase"/>
</dbReference>
<dbReference type="NCBIfam" id="TIGR03828">
    <property type="entry name" value="pfkB"/>
    <property type="match status" value="1"/>
</dbReference>
<dbReference type="PANTHER" id="PTHR46566">
    <property type="entry name" value="1-PHOSPHOFRUCTOKINASE-RELATED"/>
    <property type="match status" value="1"/>
</dbReference>
<feature type="region of interest" description="Disordered" evidence="12">
    <location>
        <begin position="1"/>
        <end position="25"/>
    </location>
</feature>
<dbReference type="Gene3D" id="3.40.1190.20">
    <property type="match status" value="1"/>
</dbReference>
<keyword evidence="7 11" id="KW-0067">ATP-binding</keyword>
<dbReference type="EMBL" id="ASRX01000019">
    <property type="protein sequence ID" value="EYF05951.1"/>
    <property type="molecule type" value="Genomic_DNA"/>
</dbReference>
<dbReference type="EC" id="2.7.1.56" evidence="2 11"/>
<keyword evidence="4 10" id="KW-0808">Transferase</keyword>
<evidence type="ECO:0000256" key="10">
    <source>
        <dbReference type="RuleBase" id="RU003704"/>
    </source>
</evidence>
<dbReference type="OrthoDB" id="9801219at2"/>
<feature type="region of interest" description="Disordered" evidence="12">
    <location>
        <begin position="332"/>
        <end position="372"/>
    </location>
</feature>
<dbReference type="InterPro" id="IPR011611">
    <property type="entry name" value="PfkB_dom"/>
</dbReference>
<evidence type="ECO:0000256" key="7">
    <source>
        <dbReference type="ARBA" id="ARBA00022840"/>
    </source>
</evidence>
<dbReference type="RefSeq" id="WP_063748686.1">
    <property type="nucleotide sequence ID" value="NZ_ASRX01000019.1"/>
</dbReference>
<comment type="similarity">
    <text evidence="1 10">Belongs to the carbohydrate kinase PfkB family.</text>
</comment>
<dbReference type="Proteomes" id="UP000019678">
    <property type="component" value="Unassembled WGS sequence"/>
</dbReference>
<dbReference type="SUPFAM" id="SSF53613">
    <property type="entry name" value="Ribokinase-like"/>
    <property type="match status" value="1"/>
</dbReference>
<keyword evidence="6 10" id="KW-0418">Kinase</keyword>
<evidence type="ECO:0000313" key="14">
    <source>
        <dbReference type="EMBL" id="EYF05951.1"/>
    </source>
</evidence>
<evidence type="ECO:0000313" key="15">
    <source>
        <dbReference type="Proteomes" id="UP000019678"/>
    </source>
</evidence>
<evidence type="ECO:0000256" key="3">
    <source>
        <dbReference type="ARBA" id="ARBA00013596"/>
    </source>
</evidence>
<comment type="function">
    <text evidence="11">Catalyzes the ATP-dependent phosphorylation of fructose-l-phosphate to fructose-l,6-bisphosphate.</text>
</comment>
<evidence type="ECO:0000256" key="9">
    <source>
        <dbReference type="ARBA" id="ARBA00047745"/>
    </source>
</evidence>
<dbReference type="InterPro" id="IPR017583">
    <property type="entry name" value="Tagatose/fructose_Pkinase"/>
</dbReference>
<dbReference type="PANTHER" id="PTHR46566:SF5">
    <property type="entry name" value="1-PHOSPHOFRUCTOKINASE"/>
    <property type="match status" value="1"/>
</dbReference>
<reference evidence="14 15" key="1">
    <citation type="submission" date="2013-05" db="EMBL/GenBank/DDBJ databases">
        <title>Genome assembly of Chondromyces apiculatus DSM 436.</title>
        <authorList>
            <person name="Sharma G."/>
            <person name="Khatri I."/>
            <person name="Kaur C."/>
            <person name="Mayilraj S."/>
            <person name="Subramanian S."/>
        </authorList>
    </citation>
    <scope>NUCLEOTIDE SEQUENCE [LARGE SCALE GENOMIC DNA]</scope>
    <source>
        <strain evidence="14 15">DSM 436</strain>
    </source>
</reference>
<evidence type="ECO:0000256" key="1">
    <source>
        <dbReference type="ARBA" id="ARBA00010688"/>
    </source>
</evidence>
<dbReference type="STRING" id="1192034.CAP_2410"/>
<proteinExistence type="inferred from homology"/>
<dbReference type="GO" id="GO:0005829">
    <property type="term" value="C:cytosol"/>
    <property type="evidence" value="ECO:0007669"/>
    <property type="project" value="TreeGrafter"/>
</dbReference>
<dbReference type="eggNOG" id="COG1105">
    <property type="taxonomic scope" value="Bacteria"/>
</dbReference>
<evidence type="ECO:0000256" key="8">
    <source>
        <dbReference type="ARBA" id="ARBA00032802"/>
    </source>
</evidence>
<accession>A0A017TBE9</accession>
<dbReference type="GO" id="GO:0008662">
    <property type="term" value="F:1-phosphofructokinase activity"/>
    <property type="evidence" value="ECO:0007669"/>
    <property type="project" value="UniProtKB-UniRule"/>
</dbReference>
<organism evidence="14 15">
    <name type="scientific">Chondromyces apiculatus DSM 436</name>
    <dbReference type="NCBI Taxonomy" id="1192034"/>
    <lineage>
        <taxon>Bacteria</taxon>
        <taxon>Pseudomonadati</taxon>
        <taxon>Myxococcota</taxon>
        <taxon>Polyangia</taxon>
        <taxon>Polyangiales</taxon>
        <taxon>Polyangiaceae</taxon>
        <taxon>Chondromyces</taxon>
    </lineage>
</organism>
<keyword evidence="15" id="KW-1185">Reference proteome</keyword>
<dbReference type="GO" id="GO:0005524">
    <property type="term" value="F:ATP binding"/>
    <property type="evidence" value="ECO:0007669"/>
    <property type="project" value="UniProtKB-UniRule"/>
</dbReference>
<gene>
    <name evidence="14" type="ORF">CAP_2410</name>
</gene>
<dbReference type="CDD" id="cd01164">
    <property type="entry name" value="FruK_PfkB_like"/>
    <property type="match status" value="1"/>
</dbReference>
<comment type="catalytic activity">
    <reaction evidence="9 11">
        <text>beta-D-fructose 1-phosphate + ATP = beta-D-fructose 1,6-bisphosphate + ADP + H(+)</text>
        <dbReference type="Rhea" id="RHEA:14213"/>
        <dbReference type="ChEBI" id="CHEBI:15378"/>
        <dbReference type="ChEBI" id="CHEBI:30616"/>
        <dbReference type="ChEBI" id="CHEBI:32966"/>
        <dbReference type="ChEBI" id="CHEBI:138881"/>
        <dbReference type="ChEBI" id="CHEBI:456216"/>
        <dbReference type="EC" id="2.7.1.56"/>
    </reaction>
</comment>
<evidence type="ECO:0000256" key="2">
    <source>
        <dbReference type="ARBA" id="ARBA00012131"/>
    </source>
</evidence>
<evidence type="ECO:0000256" key="12">
    <source>
        <dbReference type="SAM" id="MobiDB-lite"/>
    </source>
</evidence>
<dbReference type="PROSITE" id="PS00583">
    <property type="entry name" value="PFKB_KINASES_1"/>
    <property type="match status" value="1"/>
</dbReference>
<protein>
    <recommendedName>
        <fullName evidence="3 11">1-phosphofructokinase</fullName>
        <shortName evidence="11">Fru1PK</shortName>
        <ecNumber evidence="2 11">2.7.1.56</ecNumber>
    </recommendedName>
    <alternativeName>
        <fullName evidence="8 11">Fructose 1-phosphate kinase</fullName>
    </alternativeName>
</protein>
<keyword evidence="5 11" id="KW-0547">Nucleotide-binding</keyword>
<feature type="domain" description="Carbohydrate kinase PfkB" evidence="13">
    <location>
        <begin position="37"/>
        <end position="323"/>
    </location>
</feature>
<evidence type="ECO:0000256" key="6">
    <source>
        <dbReference type="ARBA" id="ARBA00022777"/>
    </source>
</evidence>
<dbReference type="FunFam" id="3.40.1190.20:FF:000001">
    <property type="entry name" value="Phosphofructokinase"/>
    <property type="match status" value="1"/>
</dbReference>
<dbReference type="GO" id="GO:0044281">
    <property type="term" value="P:small molecule metabolic process"/>
    <property type="evidence" value="ECO:0007669"/>
    <property type="project" value="UniProtKB-ARBA"/>
</dbReference>
<dbReference type="PRINTS" id="PR00990">
    <property type="entry name" value="RIBOKINASE"/>
</dbReference>
<dbReference type="AlphaFoldDB" id="A0A017TBE9"/>
<name>A0A017TBE9_9BACT</name>
<evidence type="ECO:0000256" key="5">
    <source>
        <dbReference type="ARBA" id="ARBA00022741"/>
    </source>
</evidence>
<dbReference type="InterPro" id="IPR002173">
    <property type="entry name" value="Carboh/pur_kinase_PfkB_CS"/>
</dbReference>
<sequence length="372" mass="38133">MPQTPHPPPLPPTSAQPPQATPPAAPRLCTVTPNPAIDRTAAVHGLTPGAVHRVLWEQDDAGGKGVNVASFLATWGLTVTATGLMGRDNADVLRALFAERGIDDRFVLVPGRTRTNIKLVDETRGDASVTDLNFPGFSVSDPDLERLASTLTALSAEHTWFVLAGSLPPGAPADTYRRLVALLRAAGRRTVLDTSGAPLAAALAPDAGALPDVIKPNEHELSELLGHPIAGPDAALAAARTLHRRGVGTVIVSMGARGAVFSEGSAACLAVPPQVAVRSTVGAGDAMVAGYLVATLRGLPLADRARLATAFSLGTLTTLGPRLPPTAEVEARAAEVHVSPLTSEEHGGSAQSGSADRTGSADMTGSAGREEP</sequence>
<dbReference type="PROSITE" id="PS00584">
    <property type="entry name" value="PFKB_KINASES_2"/>
    <property type="match status" value="1"/>
</dbReference>
<dbReference type="GO" id="GO:0016052">
    <property type="term" value="P:carbohydrate catabolic process"/>
    <property type="evidence" value="ECO:0007669"/>
    <property type="project" value="UniProtKB-ARBA"/>
</dbReference>
<evidence type="ECO:0000256" key="4">
    <source>
        <dbReference type="ARBA" id="ARBA00022679"/>
    </source>
</evidence>